<accession>A0AAD9NQW5</accession>
<evidence type="ECO:0000256" key="4">
    <source>
        <dbReference type="ARBA" id="ARBA00023242"/>
    </source>
</evidence>
<dbReference type="GO" id="GO:0006999">
    <property type="term" value="P:nuclear pore organization"/>
    <property type="evidence" value="ECO:0007669"/>
    <property type="project" value="TreeGrafter"/>
</dbReference>
<comment type="subcellular location">
    <subcellularLocation>
        <location evidence="1">Nucleus</location>
    </subcellularLocation>
</comment>
<gene>
    <name evidence="5" type="ORF">NP493_515g00009</name>
</gene>
<keyword evidence="4" id="KW-0539">Nucleus</keyword>
<comment type="caution">
    <text evidence="5">The sequence shown here is derived from an EMBL/GenBank/DDBJ whole genome shotgun (WGS) entry which is preliminary data.</text>
</comment>
<dbReference type="PANTHER" id="PTHR31344:SF0">
    <property type="entry name" value="NUCLEAR PORE COMPLEX PROTEIN NUP205"/>
    <property type="match status" value="1"/>
</dbReference>
<dbReference type="EMBL" id="JAODUO010000515">
    <property type="protein sequence ID" value="KAK2179080.1"/>
    <property type="molecule type" value="Genomic_DNA"/>
</dbReference>
<dbReference type="Pfam" id="PF11894">
    <property type="entry name" value="Nup192"/>
    <property type="match status" value="2"/>
</dbReference>
<evidence type="ECO:0000313" key="5">
    <source>
        <dbReference type="EMBL" id="KAK2179080.1"/>
    </source>
</evidence>
<proteinExistence type="inferred from homology"/>
<evidence type="ECO:0000256" key="2">
    <source>
        <dbReference type="ARBA" id="ARBA00005892"/>
    </source>
</evidence>
<sequence>MLKLKRLVCGARTRSCSTQWRLHCSTNSPKAIQDLEVALRRHKPDFISLLQKPAKNATHREEVLKADSVGLPIEGQQVTQILAKSFIEEALIISDLFDLNEYAAVELLLAGENQQPYFPGLSRGLVAVVLYYDGRASLVNALRTLIQARNGRTWSLALSEDLVALATKFTNQLVDAGLTAKILDLISGMDVTVEISRLEKERALGNARHRKQVIEKVREVKQSLADCLFCLACQSPLAKVDILRLIGHLRGDSSVTAAGTMEDVSIALLMAALYCIDSQSLEEEDSEELAQNLPMLSDPMFIPEVHRAIFSPQKWQNPGLKAVVRFAWSLTLRALSQYPNVPDVSDMCELDETIMDMAIEENVFEFLHSAVVATDTFHREEFYLRRVHGLVTDFLVNMPLKVKELRNQGDETARIIMANQHEGLEAPAGLKRDFEHLLRLVNQLYDKDPLKLELALEYWCPPEPLSAPGGRATVYNYRPNQRQVSLHKFVRLAGDLLPPPLYIPYISMLSGLASSQQCAHHCFNLLKMNGMAGGQVSTVSWDHFFVSLNHYYMSLRQEVPPAGDMTHLYRHYTKGITPQEVDGLAAVLTLICRIAEQDETARVALCENQQWLILVVLLGLVSCSVPAQLKADLLLTLAALAKTPEIAANLWHSLEVAQLIPTVPSTSIRQPGGMQIEVDEVEARNEEFPMTRAFLQLMDTLTDSPIPAGLGVGLRAPGFQPYLEFLREHIFLKFNTREYKDKGEKWEVCCGVLGVFYKLLQQHETTPEDFLEQRVEVHGEGSALANKPPGHVLMMHMLNNTPTLQMILYIIDEATRQLDRYVTFPGKEHLEKSALLCIKLVEMTLAKQEGFLIALESKYIMYNNWLPEHALVAVRILHAVCQSTLVQPKIVSILTDDEASTSSLCGGSRLCPDLLHGFVECLECEDPEDVEAEDDLLDEDVTVSQVRSATRQNILYLLLASVDLPAPNMAHFLLGYELHKPVSKTNLQDPGILDSLRTCLHSLLCILGKGLESRHGPSCLYQTPRLAQLTYHMIYKLCANPDASSPTLRYLRTAQDFLYRQLQHIPFQLPDSAERNSVNENVVLSQQSWLLKTVAIELHITSVNRQRSHTQRLLNLLLESSTGLSQKVLLTDGTFDVDYPQYDNDYTLFDSTTIPSLGFSAGGQGRRKLLGVLDSIDFVQNYPPSMELKFFKQSAMEQVIASCEQRDETGIQLCNVKLLYQEIQSICGNVVERNSFRESIFCKRQAFEAWRQLVEIILTACPEDLLHGESRQNMLFEILQDLLLKVSKEDAIPELTAPAAGVILTLMANLRHCFLSIQPTPSQCVSQYSLQQPDGSTVSQSSGFGQSSSGRMIFASSLQVVLKGLIEHLMRSSSGPQRVRANLYGALLYCLHIACKPPVDESVNLADLDDEGIDARLGATGTQSEFERLKQDNIDTIVSYGDNFMGLVCRDACDGHDVGRMLALASLDVIMSIDKRHHWLAYLTSKGYLDHLAEDLLQNDLQLQSMLHEHPAPLRALYMFESKMSLLTRLAGTAPGARALLQSRVMATLAECNVFHLRPETDRSVEGFVPSVLSRYRQQILFPVLRLCLSLLTSMGSENWQARRQILRFVVSHIDVFSAILCERHTSLDLEAMQELALVTAVIGQAGVEGDSQNLLIEEEIAVEFKGHVARLHREMIALLPKYCLSEKLQKQLRNVTVSSGPDGRNTQTNIQLAVEEVTANVIAFCRTNISSCSSQFFRILFRPCLVEAMSRDFQQLDEYKGSHSTARPHNLGVIVCMLVKCAEKFLVLYDSDKQNRRKLQNIINLTSEELKELCGGQMTEKMSSQQRQKIASYHLLQTIRNTMKELQFYSYILENSLYILWHHLDFYLLHCVPVEPGSTLFRAHMKKQHHMRSLQDYSVANFSTSGIEDDVSTGTTGVTRDELEQLKQDAVVCVNESLFKKLQQIEQCYTCKRTRYDFVEALIRRIRRLLKLHTTAAS</sequence>
<evidence type="ECO:0000313" key="6">
    <source>
        <dbReference type="Proteomes" id="UP001209878"/>
    </source>
</evidence>
<organism evidence="5 6">
    <name type="scientific">Ridgeia piscesae</name>
    <name type="common">Tubeworm</name>
    <dbReference type="NCBI Taxonomy" id="27915"/>
    <lineage>
        <taxon>Eukaryota</taxon>
        <taxon>Metazoa</taxon>
        <taxon>Spiralia</taxon>
        <taxon>Lophotrochozoa</taxon>
        <taxon>Annelida</taxon>
        <taxon>Polychaeta</taxon>
        <taxon>Sedentaria</taxon>
        <taxon>Canalipalpata</taxon>
        <taxon>Sabellida</taxon>
        <taxon>Siboglinidae</taxon>
        <taxon>Ridgeia</taxon>
    </lineage>
</organism>
<dbReference type="GO" id="GO:0017056">
    <property type="term" value="F:structural constituent of nuclear pore"/>
    <property type="evidence" value="ECO:0007669"/>
    <property type="project" value="TreeGrafter"/>
</dbReference>
<evidence type="ECO:0008006" key="7">
    <source>
        <dbReference type="Google" id="ProtNLM"/>
    </source>
</evidence>
<dbReference type="InterPro" id="IPR021827">
    <property type="entry name" value="Nup186/Nup192/Nup205"/>
</dbReference>
<name>A0AAD9NQW5_RIDPI</name>
<evidence type="ECO:0000256" key="1">
    <source>
        <dbReference type="ARBA" id="ARBA00004123"/>
    </source>
</evidence>
<evidence type="ECO:0000256" key="3">
    <source>
        <dbReference type="ARBA" id="ARBA00022448"/>
    </source>
</evidence>
<protein>
    <recommendedName>
        <fullName evidence="7">Nuclear pore complex protein Nup205</fullName>
    </recommendedName>
</protein>
<dbReference type="GO" id="GO:0044611">
    <property type="term" value="C:nuclear pore inner ring"/>
    <property type="evidence" value="ECO:0007669"/>
    <property type="project" value="TreeGrafter"/>
</dbReference>
<comment type="similarity">
    <text evidence="2">Belongs to the NUP186/NUP192/NUP205 family.</text>
</comment>
<dbReference type="Proteomes" id="UP001209878">
    <property type="component" value="Unassembled WGS sequence"/>
</dbReference>
<reference evidence="5" key="1">
    <citation type="journal article" date="2023" name="Mol. Biol. Evol.">
        <title>Third-Generation Sequencing Reveals the Adaptive Role of the Epigenome in Three Deep-Sea Polychaetes.</title>
        <authorList>
            <person name="Perez M."/>
            <person name="Aroh O."/>
            <person name="Sun Y."/>
            <person name="Lan Y."/>
            <person name="Juniper S.K."/>
            <person name="Young C.R."/>
            <person name="Angers B."/>
            <person name="Qian P.Y."/>
        </authorList>
    </citation>
    <scope>NUCLEOTIDE SEQUENCE</scope>
    <source>
        <strain evidence="5">R07B-5</strain>
    </source>
</reference>
<dbReference type="PANTHER" id="PTHR31344">
    <property type="entry name" value="NUCLEAR PORE COMPLEX PROTEIN NUP205"/>
    <property type="match status" value="1"/>
</dbReference>
<keyword evidence="6" id="KW-1185">Reference proteome</keyword>
<keyword evidence="3" id="KW-0813">Transport</keyword>